<name>A0ABQ5I8N0_9ASTR</name>
<sequence>MEVRMVPHLKDPSRTNHVNIHGQWRLLADACGFPYTKLIRFKYVSDGEYLDVRAVNTISYVGKLEFVMPFLVKNLPQPWQTLFTVLIRCTTSRMTTFDQSKINTLQMFYVVVNQLNVDYAQLIWTDFLYQVDKNPQRAVQYPRYTKLNINHVFVTYLVVPKRITGSYNYISDDDLIAIIEKKKGKLVEE</sequence>
<evidence type="ECO:0000313" key="2">
    <source>
        <dbReference type="Proteomes" id="UP001151760"/>
    </source>
</evidence>
<protein>
    <submittedName>
        <fullName evidence="1">Uncharacterized protein</fullName>
    </submittedName>
</protein>
<evidence type="ECO:0000313" key="1">
    <source>
        <dbReference type="EMBL" id="GJT96456.1"/>
    </source>
</evidence>
<dbReference type="EMBL" id="BQNB010020483">
    <property type="protein sequence ID" value="GJT96456.1"/>
    <property type="molecule type" value="Genomic_DNA"/>
</dbReference>
<reference evidence="1" key="2">
    <citation type="submission" date="2022-01" db="EMBL/GenBank/DDBJ databases">
        <authorList>
            <person name="Yamashiro T."/>
            <person name="Shiraishi A."/>
            <person name="Satake H."/>
            <person name="Nakayama K."/>
        </authorList>
    </citation>
    <scope>NUCLEOTIDE SEQUENCE</scope>
</reference>
<accession>A0ABQ5I8N0</accession>
<organism evidence="1 2">
    <name type="scientific">Tanacetum coccineum</name>
    <dbReference type="NCBI Taxonomy" id="301880"/>
    <lineage>
        <taxon>Eukaryota</taxon>
        <taxon>Viridiplantae</taxon>
        <taxon>Streptophyta</taxon>
        <taxon>Embryophyta</taxon>
        <taxon>Tracheophyta</taxon>
        <taxon>Spermatophyta</taxon>
        <taxon>Magnoliopsida</taxon>
        <taxon>eudicotyledons</taxon>
        <taxon>Gunneridae</taxon>
        <taxon>Pentapetalae</taxon>
        <taxon>asterids</taxon>
        <taxon>campanulids</taxon>
        <taxon>Asterales</taxon>
        <taxon>Asteraceae</taxon>
        <taxon>Asteroideae</taxon>
        <taxon>Anthemideae</taxon>
        <taxon>Anthemidinae</taxon>
        <taxon>Tanacetum</taxon>
    </lineage>
</organism>
<dbReference type="Proteomes" id="UP001151760">
    <property type="component" value="Unassembled WGS sequence"/>
</dbReference>
<gene>
    <name evidence="1" type="ORF">Tco_1091974</name>
</gene>
<keyword evidence="2" id="KW-1185">Reference proteome</keyword>
<comment type="caution">
    <text evidence="1">The sequence shown here is derived from an EMBL/GenBank/DDBJ whole genome shotgun (WGS) entry which is preliminary data.</text>
</comment>
<proteinExistence type="predicted"/>
<reference evidence="1" key="1">
    <citation type="journal article" date="2022" name="Int. J. Mol. Sci.">
        <title>Draft Genome of Tanacetum Coccineum: Genomic Comparison of Closely Related Tanacetum-Family Plants.</title>
        <authorList>
            <person name="Yamashiro T."/>
            <person name="Shiraishi A."/>
            <person name="Nakayama K."/>
            <person name="Satake H."/>
        </authorList>
    </citation>
    <scope>NUCLEOTIDE SEQUENCE</scope>
</reference>